<dbReference type="PANTHER" id="PTHR34406">
    <property type="entry name" value="PROTEIN YCEI"/>
    <property type="match status" value="1"/>
</dbReference>
<keyword evidence="4" id="KW-1185">Reference proteome</keyword>
<gene>
    <name evidence="3" type="ORF">EP47_02465</name>
</gene>
<organism evidence="3 4">
    <name type="scientific">Legionella norrlandica</name>
    <dbReference type="NCBI Taxonomy" id="1498499"/>
    <lineage>
        <taxon>Bacteria</taxon>
        <taxon>Pseudomonadati</taxon>
        <taxon>Pseudomonadota</taxon>
        <taxon>Gammaproteobacteria</taxon>
        <taxon>Legionellales</taxon>
        <taxon>Legionellaceae</taxon>
        <taxon>Legionella</taxon>
    </lineage>
</organism>
<sequence length="191" mass="21317">MNKFFKSSLCLLMLLMSSLIYANNLQEWEIIPSQSELTFTGTQNGAPVTGRFKKFTGQIFADSANYKASSIHIIIDMNSISTPFQDIATTLASSDWFDVKVFPKAEFKASQFNKVDDKTYEAQGTLTIRDKTSPVTLKFKVDQTSKDQAVVEGSTIVNRSVFGVGQGEWASTDEIQDEVTVRFKVTAVRKK</sequence>
<reference evidence="3 4" key="1">
    <citation type="submission" date="2014-05" db="EMBL/GenBank/DDBJ databases">
        <authorList>
            <person name="Rizzardi K."/>
            <person name="Winiecka-Krusnell J."/>
            <person name="Ramliden M."/>
            <person name="Alm E."/>
            <person name="Andersson S."/>
            <person name="Byfors S."/>
        </authorList>
    </citation>
    <scope>NUCLEOTIDE SEQUENCE [LARGE SCALE GENOMIC DNA]</scope>
    <source>
        <strain evidence="3 4">LEGN</strain>
    </source>
</reference>
<dbReference type="PANTHER" id="PTHR34406:SF1">
    <property type="entry name" value="PROTEIN YCEI"/>
    <property type="match status" value="1"/>
</dbReference>
<dbReference type="AlphaFoldDB" id="A0A0A2T5F3"/>
<feature type="chain" id="PRO_5001993971" description="Lipid/polyisoprenoid-binding YceI-like domain-containing protein" evidence="1">
    <location>
        <begin position="23"/>
        <end position="191"/>
    </location>
</feature>
<evidence type="ECO:0000313" key="3">
    <source>
        <dbReference type="EMBL" id="KGP62673.1"/>
    </source>
</evidence>
<dbReference type="Pfam" id="PF04264">
    <property type="entry name" value="YceI"/>
    <property type="match status" value="1"/>
</dbReference>
<dbReference type="SUPFAM" id="SSF101874">
    <property type="entry name" value="YceI-like"/>
    <property type="match status" value="1"/>
</dbReference>
<accession>A0A0A2T5F3</accession>
<dbReference type="InterPro" id="IPR007372">
    <property type="entry name" value="Lipid/polyisoprenoid-bd_YceI"/>
</dbReference>
<comment type="caution">
    <text evidence="3">The sequence shown here is derived from an EMBL/GenBank/DDBJ whole genome shotgun (WGS) entry which is preliminary data.</text>
</comment>
<dbReference type="SMART" id="SM00867">
    <property type="entry name" value="YceI"/>
    <property type="match status" value="1"/>
</dbReference>
<proteinExistence type="predicted"/>
<evidence type="ECO:0000259" key="2">
    <source>
        <dbReference type="SMART" id="SM00867"/>
    </source>
</evidence>
<dbReference type="STRING" id="1498499.EP47_02465"/>
<feature type="signal peptide" evidence="1">
    <location>
        <begin position="1"/>
        <end position="22"/>
    </location>
</feature>
<dbReference type="EMBL" id="JNCF01000047">
    <property type="protein sequence ID" value="KGP62673.1"/>
    <property type="molecule type" value="Genomic_DNA"/>
</dbReference>
<keyword evidence="1" id="KW-0732">Signal</keyword>
<dbReference type="InterPro" id="IPR036761">
    <property type="entry name" value="TTHA0802/YceI-like_sf"/>
</dbReference>
<dbReference type="RefSeq" id="WP_035890703.1">
    <property type="nucleotide sequence ID" value="NZ_JNCF01000047.1"/>
</dbReference>
<dbReference type="Proteomes" id="UP000054422">
    <property type="component" value="Unassembled WGS sequence"/>
</dbReference>
<dbReference type="Gene3D" id="2.40.128.110">
    <property type="entry name" value="Lipid/polyisoprenoid-binding, YceI-like"/>
    <property type="match status" value="1"/>
</dbReference>
<feature type="domain" description="Lipid/polyisoprenoid-binding YceI-like" evidence="2">
    <location>
        <begin position="27"/>
        <end position="188"/>
    </location>
</feature>
<protein>
    <recommendedName>
        <fullName evidence="2">Lipid/polyisoprenoid-binding YceI-like domain-containing protein</fullName>
    </recommendedName>
</protein>
<evidence type="ECO:0000256" key="1">
    <source>
        <dbReference type="SAM" id="SignalP"/>
    </source>
</evidence>
<evidence type="ECO:0000313" key="4">
    <source>
        <dbReference type="Proteomes" id="UP000054422"/>
    </source>
</evidence>
<dbReference type="OrthoDB" id="1247465at2"/>
<name>A0A0A2T5F3_9GAMM</name>